<dbReference type="InterPro" id="IPR005162">
    <property type="entry name" value="Retrotrans_gag_dom"/>
</dbReference>
<evidence type="ECO:0000259" key="3">
    <source>
        <dbReference type="Pfam" id="PF03732"/>
    </source>
</evidence>
<organism evidence="4 5">
    <name type="scientific">Riccia fluitans</name>
    <dbReference type="NCBI Taxonomy" id="41844"/>
    <lineage>
        <taxon>Eukaryota</taxon>
        <taxon>Viridiplantae</taxon>
        <taxon>Streptophyta</taxon>
        <taxon>Embryophyta</taxon>
        <taxon>Marchantiophyta</taxon>
        <taxon>Marchantiopsida</taxon>
        <taxon>Marchantiidae</taxon>
        <taxon>Marchantiales</taxon>
        <taxon>Ricciaceae</taxon>
        <taxon>Riccia</taxon>
    </lineage>
</organism>
<evidence type="ECO:0000256" key="2">
    <source>
        <dbReference type="SAM" id="MobiDB-lite"/>
    </source>
</evidence>
<dbReference type="EMBL" id="JBHFFA010000002">
    <property type="protein sequence ID" value="KAL2645334.1"/>
    <property type="molecule type" value="Genomic_DNA"/>
</dbReference>
<feature type="region of interest" description="Disordered" evidence="2">
    <location>
        <begin position="177"/>
        <end position="220"/>
    </location>
</feature>
<dbReference type="PANTHER" id="PTHR33223">
    <property type="entry name" value="CCHC-TYPE DOMAIN-CONTAINING PROTEIN"/>
    <property type="match status" value="1"/>
</dbReference>
<evidence type="ECO:0000313" key="4">
    <source>
        <dbReference type="EMBL" id="KAL2645334.1"/>
    </source>
</evidence>
<feature type="domain" description="Retrotransposon gag" evidence="3">
    <location>
        <begin position="47"/>
        <end position="142"/>
    </location>
</feature>
<keyword evidence="1" id="KW-0175">Coiled coil</keyword>
<reference evidence="4 5" key="1">
    <citation type="submission" date="2024-09" db="EMBL/GenBank/DDBJ databases">
        <title>Chromosome-scale assembly of Riccia fluitans.</title>
        <authorList>
            <person name="Paukszto L."/>
            <person name="Sawicki J."/>
            <person name="Karawczyk K."/>
            <person name="Piernik-Szablinska J."/>
            <person name="Szczecinska M."/>
            <person name="Mazdziarz M."/>
        </authorList>
    </citation>
    <scope>NUCLEOTIDE SEQUENCE [LARGE SCALE GENOMIC DNA]</scope>
    <source>
        <strain evidence="4">Rf_01</strain>
        <tissue evidence="4">Aerial parts of the thallus</tissue>
    </source>
</reference>
<name>A0ABD1ZEG8_9MARC</name>
<feature type="compositionally biased region" description="Basic residues" evidence="2">
    <location>
        <begin position="177"/>
        <end position="202"/>
    </location>
</feature>
<gene>
    <name evidence="4" type="ORF">R1flu_012921</name>
</gene>
<feature type="coiled-coil region" evidence="1">
    <location>
        <begin position="91"/>
        <end position="118"/>
    </location>
</feature>
<dbReference type="PANTHER" id="PTHR33223:SF6">
    <property type="entry name" value="CCHC-TYPE DOMAIN-CONTAINING PROTEIN"/>
    <property type="match status" value="1"/>
</dbReference>
<feature type="compositionally biased region" description="Low complexity" evidence="2">
    <location>
        <begin position="208"/>
        <end position="220"/>
    </location>
</feature>
<sequence>MAAPFTRQPYAKYKGKSEDKDANDFVELFENIATAYDEGNKADKFGIFPGLLQKIARKWYNHNKTALTDWDTLKSTFFKRFRTMDYKHTVLKKLASLRRKKKESLQDYEERFKELLDQIPARVQGQAPYSKEQAMIWFLEGLPDEVEMFCREQRADTLDDAIKAAETYELLGLHHRRGSKHHNMKEPQKHHKHKNTKSKRSKQMGDNSDTPSTSSSSSLSSEDHFFCLCLHLLHPTKMIIDDEEEQEYKR</sequence>
<dbReference type="Proteomes" id="UP001605036">
    <property type="component" value="Unassembled WGS sequence"/>
</dbReference>
<protein>
    <recommendedName>
        <fullName evidence="3">Retrotransposon gag domain-containing protein</fullName>
    </recommendedName>
</protein>
<dbReference type="Pfam" id="PF03732">
    <property type="entry name" value="Retrotrans_gag"/>
    <property type="match status" value="1"/>
</dbReference>
<accession>A0ABD1ZEG8</accession>
<evidence type="ECO:0000256" key="1">
    <source>
        <dbReference type="SAM" id="Coils"/>
    </source>
</evidence>
<dbReference type="AlphaFoldDB" id="A0ABD1ZEG8"/>
<keyword evidence="5" id="KW-1185">Reference proteome</keyword>
<evidence type="ECO:0000313" key="5">
    <source>
        <dbReference type="Proteomes" id="UP001605036"/>
    </source>
</evidence>
<proteinExistence type="predicted"/>
<comment type="caution">
    <text evidence="4">The sequence shown here is derived from an EMBL/GenBank/DDBJ whole genome shotgun (WGS) entry which is preliminary data.</text>
</comment>